<organism evidence="2 3">
    <name type="scientific">Neisseria arctica</name>
    <dbReference type="NCBI Taxonomy" id="1470200"/>
    <lineage>
        <taxon>Bacteria</taxon>
        <taxon>Pseudomonadati</taxon>
        <taxon>Pseudomonadota</taxon>
        <taxon>Betaproteobacteria</taxon>
        <taxon>Neisseriales</taxon>
        <taxon>Neisseriaceae</taxon>
        <taxon>Neisseria</taxon>
    </lineage>
</organism>
<evidence type="ECO:0008006" key="4">
    <source>
        <dbReference type="Google" id="ProtNLM"/>
    </source>
</evidence>
<protein>
    <recommendedName>
        <fullName evidence="4">DUF1345 domain-containing protein</fullName>
    </recommendedName>
</protein>
<dbReference type="InterPro" id="IPR009781">
    <property type="entry name" value="DUF1345"/>
</dbReference>
<dbReference type="EMBL" id="JTDO01000001">
    <property type="protein sequence ID" value="KLT73868.1"/>
    <property type="molecule type" value="Genomic_DNA"/>
</dbReference>
<evidence type="ECO:0000313" key="2">
    <source>
        <dbReference type="EMBL" id="KLT73868.1"/>
    </source>
</evidence>
<comment type="caution">
    <text evidence="2">The sequence shown here is derived from an EMBL/GenBank/DDBJ whole genome shotgun (WGS) entry which is preliminary data.</text>
</comment>
<dbReference type="Proteomes" id="UP000036027">
    <property type="component" value="Unassembled WGS sequence"/>
</dbReference>
<evidence type="ECO:0000256" key="1">
    <source>
        <dbReference type="SAM" id="Phobius"/>
    </source>
</evidence>
<dbReference type="PATRIC" id="fig|1470200.3.peg.134"/>
<keyword evidence="1" id="KW-0812">Transmembrane</keyword>
<sequence>MYFSLHSIWRQHRRLVTGIVCGLLCYVLLGRFENLHTVSRYVLAFDMGMLVYLVLMVRLITQADSHAAMRRVQQEYEGGRTILILAIAAAGISLLAIAKELGLGIHLQGQEKWPHVWLTIVTIILSWLFTHMMFAMHYAHMYYRDMALGKPPCLIFPGQEEPDYADFVYFAYIIGTSGQTADVSFGGAKVRRVGTVHCVLAFFYNAAVLALMINIASGLIGS</sequence>
<name>A0A0J1C690_9NEIS</name>
<accession>A0A0J1C690</accession>
<keyword evidence="1" id="KW-0472">Membrane</keyword>
<dbReference type="RefSeq" id="WP_047759961.1">
    <property type="nucleotide sequence ID" value="NZ_CP091510.1"/>
</dbReference>
<proteinExistence type="predicted"/>
<feature type="transmembrane region" description="Helical" evidence="1">
    <location>
        <begin position="41"/>
        <end position="60"/>
    </location>
</feature>
<feature type="transmembrane region" description="Helical" evidence="1">
    <location>
        <begin position="12"/>
        <end position="29"/>
    </location>
</feature>
<evidence type="ECO:0000313" key="3">
    <source>
        <dbReference type="Proteomes" id="UP000036027"/>
    </source>
</evidence>
<gene>
    <name evidence="2" type="ORF">PL75_00575</name>
</gene>
<dbReference type="OrthoDB" id="64737at2"/>
<feature type="transmembrane region" description="Helical" evidence="1">
    <location>
        <begin position="199"/>
        <end position="220"/>
    </location>
</feature>
<keyword evidence="1" id="KW-1133">Transmembrane helix</keyword>
<reference evidence="2 3" key="1">
    <citation type="submission" date="2014-11" db="EMBL/GenBank/DDBJ databases">
        <title>Genome of a novel goose pathogen.</title>
        <authorList>
            <person name="Hansen C.M."/>
            <person name="Hueffer K."/>
            <person name="Choi S.C."/>
        </authorList>
    </citation>
    <scope>NUCLEOTIDE SEQUENCE [LARGE SCALE GENOMIC DNA]</scope>
    <source>
        <strain evidence="2 3">KH1503</strain>
    </source>
</reference>
<dbReference type="AlphaFoldDB" id="A0A0J1C690"/>
<keyword evidence="3" id="KW-1185">Reference proteome</keyword>
<dbReference type="Pfam" id="PF07077">
    <property type="entry name" value="DUF1345"/>
    <property type="match status" value="1"/>
</dbReference>
<feature type="transmembrane region" description="Helical" evidence="1">
    <location>
        <begin position="118"/>
        <end position="139"/>
    </location>
</feature>
<feature type="transmembrane region" description="Helical" evidence="1">
    <location>
        <begin position="81"/>
        <end position="98"/>
    </location>
</feature>